<protein>
    <submittedName>
        <fullName evidence="2">Uncharacterized protein</fullName>
    </submittedName>
</protein>
<accession>A0A7C8MSU5</accession>
<dbReference type="AlphaFoldDB" id="A0A7C8MSU5"/>
<keyword evidence="3" id="KW-1185">Reference proteome</keyword>
<evidence type="ECO:0000256" key="1">
    <source>
        <dbReference type="SAM" id="MobiDB-lite"/>
    </source>
</evidence>
<proteinExistence type="predicted"/>
<dbReference type="InParanoid" id="A0A7C8MSU5"/>
<comment type="caution">
    <text evidence="2">The sequence shown here is derived from an EMBL/GenBank/DDBJ whole genome shotgun (WGS) entry which is preliminary data.</text>
</comment>
<gene>
    <name evidence="2" type="ORF">GQX73_g803</name>
</gene>
<evidence type="ECO:0000313" key="3">
    <source>
        <dbReference type="Proteomes" id="UP000481858"/>
    </source>
</evidence>
<dbReference type="Proteomes" id="UP000481858">
    <property type="component" value="Unassembled WGS sequence"/>
</dbReference>
<evidence type="ECO:0000313" key="2">
    <source>
        <dbReference type="EMBL" id="KAF2972792.1"/>
    </source>
</evidence>
<name>A0A7C8MSU5_9PEZI</name>
<dbReference type="EMBL" id="WUBL01000004">
    <property type="protein sequence ID" value="KAF2972792.1"/>
    <property type="molecule type" value="Genomic_DNA"/>
</dbReference>
<feature type="compositionally biased region" description="Basic and acidic residues" evidence="1">
    <location>
        <begin position="28"/>
        <end position="39"/>
    </location>
</feature>
<sequence length="86" mass="9121">MQASDGLGGSANSKQPINDVEKGIPVPDTHESDAKKEKPSQPIELPVRDPKKDGDDEYKGPKQSDGGYGGSPNVPHSDPIDIAKKE</sequence>
<feature type="region of interest" description="Disordered" evidence="1">
    <location>
        <begin position="1"/>
        <end position="86"/>
    </location>
</feature>
<organism evidence="2 3">
    <name type="scientific">Xylaria multiplex</name>
    <dbReference type="NCBI Taxonomy" id="323545"/>
    <lineage>
        <taxon>Eukaryota</taxon>
        <taxon>Fungi</taxon>
        <taxon>Dikarya</taxon>
        <taxon>Ascomycota</taxon>
        <taxon>Pezizomycotina</taxon>
        <taxon>Sordariomycetes</taxon>
        <taxon>Xylariomycetidae</taxon>
        <taxon>Xylariales</taxon>
        <taxon>Xylariaceae</taxon>
        <taxon>Xylaria</taxon>
    </lineage>
</organism>
<feature type="compositionally biased region" description="Basic and acidic residues" evidence="1">
    <location>
        <begin position="46"/>
        <end position="62"/>
    </location>
</feature>
<reference evidence="2 3" key="1">
    <citation type="submission" date="2019-12" db="EMBL/GenBank/DDBJ databases">
        <title>Draft genome sequence of the ascomycete Xylaria multiplex DSM 110363.</title>
        <authorList>
            <person name="Buettner E."/>
            <person name="Kellner H."/>
        </authorList>
    </citation>
    <scope>NUCLEOTIDE SEQUENCE [LARGE SCALE GENOMIC DNA]</scope>
    <source>
        <strain evidence="2 3">DSM 110363</strain>
    </source>
</reference>